<feature type="chain" id="PRO_5008738448" description="Bacterial repeat domain-containing protein" evidence="3">
    <location>
        <begin position="26"/>
        <end position="849"/>
    </location>
</feature>
<dbReference type="AlphaFoldDB" id="A0A1C6K8R1"/>
<organism evidence="5">
    <name type="scientific">uncultured Anaerotruncus sp</name>
    <dbReference type="NCBI Taxonomy" id="905011"/>
    <lineage>
        <taxon>Bacteria</taxon>
        <taxon>Bacillati</taxon>
        <taxon>Bacillota</taxon>
        <taxon>Clostridia</taxon>
        <taxon>Eubacteriales</taxon>
        <taxon>Oscillospiraceae</taxon>
        <taxon>Anaerotruncus</taxon>
        <taxon>environmental samples</taxon>
    </lineage>
</organism>
<reference evidence="5" key="1">
    <citation type="submission" date="2015-09" db="EMBL/GenBank/DDBJ databases">
        <authorList>
            <consortium name="Pathogen Informatics"/>
        </authorList>
    </citation>
    <scope>NUCLEOTIDE SEQUENCE</scope>
    <source>
        <strain evidence="5">2789STDY5834896</strain>
    </source>
</reference>
<keyword evidence="2" id="KW-1133">Transmembrane helix</keyword>
<proteinExistence type="predicted"/>
<feature type="signal peptide" evidence="3">
    <location>
        <begin position="1"/>
        <end position="25"/>
    </location>
</feature>
<accession>A0A1C6K8R1</accession>
<dbReference type="EMBL" id="FMHG01000004">
    <property type="protein sequence ID" value="SCJ90680.1"/>
    <property type="molecule type" value="Genomic_DNA"/>
</dbReference>
<dbReference type="Pfam" id="PF18998">
    <property type="entry name" value="Flg_new_2"/>
    <property type="match status" value="2"/>
</dbReference>
<feature type="region of interest" description="Disordered" evidence="1">
    <location>
        <begin position="778"/>
        <end position="806"/>
    </location>
</feature>
<name>A0A1C6K8R1_9FIRM</name>
<sequence length="849" mass="86555">MKKRFCAWALSLLLAVSLFTPVPTAQEGVVLRVGPGGDCATAQQALDSLGADTGALTLLFTADLGEQGALELPPDKGITTVTLGSDDGGLYTVGAYEVYASGIPLTVDGVKINYLYGGGHNQTVPSTSITVRSGSVRWLLGGGGADVAGGVAQVTGQVSIRFENADVAPYSNNDDYLWGGGGTSTAGTDVSVGSVSISISGTTMQREIMGGSYVSARDAVGNTGHVDIAISDCTIEGDVYGGGESSGTSATSTSQSTRIAIQNSTFPLYDGTYGGNILGGGFIMNTDGCVDVLGSAVLDIKNSTITAAIGGPLAFSSKTARAGSTSVTLTGCTVRELVCGGSYSGDGVAAVYSGSSAVHIIDGITFPGGGAIYTQGYVEEDGTATVEGASTLTITGSPVTVGELSGPTDLALGAPLAVTGQYIPADPDRPAAVSLLGTGWRHQDALISYQGQDADANWFTFADDSPAAFQPGPPAVWSLNTPDIRVTAQIQGQGSIDPSDPQTVPWNSTVTFTAHPAAGWQLDSVTAGGQPVEVAQNSFSLPSLRADVALNITFRPLPVQLQDPDTQVQLVCPPESLPAGADPAQIHLQVEPVDRQSDDWNTVHTALADRADQLVAFDIGLYLQDTKVQPGGKVQVSIPIPAGFDRSRLLIYRVEPTGDLVQYPVTVSGDLAQFETDHFSYYVLIQQAAQSPLPAESTLYFADAAGGRVLARAGSAQVRSGQPLPVGTAVQFTAVPASGYQFSRWQVDDRTVAAGADGTLTVTVTDGAQTVTAVFVPAPTGGSEEPTDPNAPTTVPAGSGAPGTAPVPTGDHTALPAAAALALVLGLVLGLALAAAVPGICRRRAGGPH</sequence>
<evidence type="ECO:0000256" key="3">
    <source>
        <dbReference type="SAM" id="SignalP"/>
    </source>
</evidence>
<feature type="domain" description="Bacterial repeat" evidence="4">
    <location>
        <begin position="486"/>
        <end position="554"/>
    </location>
</feature>
<evidence type="ECO:0000259" key="4">
    <source>
        <dbReference type="Pfam" id="PF18998"/>
    </source>
</evidence>
<feature type="domain" description="Bacterial repeat" evidence="4">
    <location>
        <begin position="713"/>
        <end position="777"/>
    </location>
</feature>
<evidence type="ECO:0000256" key="2">
    <source>
        <dbReference type="SAM" id="Phobius"/>
    </source>
</evidence>
<evidence type="ECO:0000256" key="1">
    <source>
        <dbReference type="SAM" id="MobiDB-lite"/>
    </source>
</evidence>
<evidence type="ECO:0000313" key="5">
    <source>
        <dbReference type="EMBL" id="SCJ90680.1"/>
    </source>
</evidence>
<feature type="transmembrane region" description="Helical" evidence="2">
    <location>
        <begin position="814"/>
        <end position="837"/>
    </location>
</feature>
<keyword evidence="2" id="KW-0812">Transmembrane</keyword>
<dbReference type="InterPro" id="IPR044060">
    <property type="entry name" value="Bacterial_rp_domain"/>
</dbReference>
<keyword evidence="3" id="KW-0732">Signal</keyword>
<keyword evidence="2" id="KW-0472">Membrane</keyword>
<gene>
    <name evidence="5" type="ORF">SAMEA3545359_02752</name>
</gene>
<protein>
    <recommendedName>
        <fullName evidence="4">Bacterial repeat domain-containing protein</fullName>
    </recommendedName>
</protein>